<name>A0A2V3IL09_9FLOR</name>
<dbReference type="PANTHER" id="PTHR32098">
    <property type="entry name" value="LYCOPENE BETA/EPSILON CYCLASE PROTEIN"/>
    <property type="match status" value="1"/>
</dbReference>
<dbReference type="SUPFAM" id="SSF51905">
    <property type="entry name" value="FAD/NAD(P)-binding domain"/>
    <property type="match status" value="1"/>
</dbReference>
<dbReference type="PANTHER" id="PTHR32098:SF5">
    <property type="entry name" value="LYCOPENE BETA_EPSILON CYCLASE PROTEIN"/>
    <property type="match status" value="1"/>
</dbReference>
<protein>
    <submittedName>
        <fullName evidence="1">Uncharacterized protein</fullName>
    </submittedName>
</protein>
<dbReference type="Proteomes" id="UP000247409">
    <property type="component" value="Unassembled WGS sequence"/>
</dbReference>
<gene>
    <name evidence="1" type="ORF">BWQ96_07482</name>
</gene>
<sequence>MSPLLSLCFAAPLPISPHLTVSASTLRESTPSNLFMTVPSPTPALREFLDRAQEGSPLQSLHRADAAYERLKSPSGSHDNAHFPPLVSEVERVLDRRAGDVADFDVVVAGGTLGVFHALALLRRGWRVALVERGPLKGRSQEWNTSRAELNALLKENILTTAQLEQVIVTECHKPGRIQFANRQTSRSPILVSDILNVGVAPDLLIDIAANSFVQAGGVLLHFSSVTDVNVGVDAVAVTLCKQRFGDGVGALGAGGNGLPGQDTDDTVRVTTRLVVDAMGSYSPIVQQARRGRKPDGVCVVVGSCMKGQWPENESPDIMHSFQPISQQRSTQYFWEAFPVGRDNECRTTYMFAYGPCDERRHSLTETLEDYLNELPAYQGVDVEQMEVKRVLFGAFPSYYKTSPTEIVWDRILPVGDAGGLQSPISFGGFGCCLRHLTRITDALDDALQVTDDSLLKRNQLQNLQWYSPSLSVTGLFNRAMSVQPGQKTAGPWLDDYGINDVLWSNMNAMAALGEQVQRPFLQDVVTAGGLSKTLAAMAIRNPFLVLQMTAFLGLKELLGWSRHYIALVGFATVWPVLQSLQRVAKTTNMLSTKQQFWLDRAAEGVKYGSGADFDSEADP</sequence>
<accession>A0A2V3IL09</accession>
<dbReference type="EMBL" id="NBIV01000150">
    <property type="protein sequence ID" value="PXF42775.1"/>
    <property type="molecule type" value="Genomic_DNA"/>
</dbReference>
<dbReference type="Gene3D" id="3.50.50.60">
    <property type="entry name" value="FAD/NAD(P)-binding domain"/>
    <property type="match status" value="1"/>
</dbReference>
<dbReference type="OrthoDB" id="4211at2759"/>
<comment type="caution">
    <text evidence="1">The sequence shown here is derived from an EMBL/GenBank/DDBJ whole genome shotgun (WGS) entry which is preliminary data.</text>
</comment>
<organism evidence="1 2">
    <name type="scientific">Gracilariopsis chorda</name>
    <dbReference type="NCBI Taxonomy" id="448386"/>
    <lineage>
        <taxon>Eukaryota</taxon>
        <taxon>Rhodophyta</taxon>
        <taxon>Florideophyceae</taxon>
        <taxon>Rhodymeniophycidae</taxon>
        <taxon>Gracilariales</taxon>
        <taxon>Gracilariaceae</taxon>
        <taxon>Gracilariopsis</taxon>
    </lineage>
</organism>
<evidence type="ECO:0000313" key="2">
    <source>
        <dbReference type="Proteomes" id="UP000247409"/>
    </source>
</evidence>
<evidence type="ECO:0000313" key="1">
    <source>
        <dbReference type="EMBL" id="PXF42775.1"/>
    </source>
</evidence>
<keyword evidence="2" id="KW-1185">Reference proteome</keyword>
<reference evidence="1 2" key="1">
    <citation type="journal article" date="2018" name="Mol. Biol. Evol.">
        <title>Analysis of the draft genome of the red seaweed Gracilariopsis chorda provides insights into genome size evolution in Rhodophyta.</title>
        <authorList>
            <person name="Lee J."/>
            <person name="Yang E.C."/>
            <person name="Graf L."/>
            <person name="Yang J.H."/>
            <person name="Qiu H."/>
            <person name="Zel Zion U."/>
            <person name="Chan C.X."/>
            <person name="Stephens T.G."/>
            <person name="Weber A.P.M."/>
            <person name="Boo G.H."/>
            <person name="Boo S.M."/>
            <person name="Kim K.M."/>
            <person name="Shin Y."/>
            <person name="Jung M."/>
            <person name="Lee S.J."/>
            <person name="Yim H.S."/>
            <person name="Lee J.H."/>
            <person name="Bhattacharya D."/>
            <person name="Yoon H.S."/>
        </authorList>
    </citation>
    <scope>NUCLEOTIDE SEQUENCE [LARGE SCALE GENOMIC DNA]</scope>
    <source>
        <strain evidence="1 2">SKKU-2015</strain>
        <tissue evidence="1">Whole body</tissue>
    </source>
</reference>
<dbReference type="AlphaFoldDB" id="A0A2V3IL09"/>
<dbReference type="InterPro" id="IPR036188">
    <property type="entry name" value="FAD/NAD-bd_sf"/>
</dbReference>
<proteinExistence type="predicted"/>
<dbReference type="STRING" id="448386.A0A2V3IL09"/>